<feature type="domain" description="Nitrile hydratase alpha/Thiocyanate hydrolase gamma" evidence="2">
    <location>
        <begin position="27"/>
        <end position="73"/>
    </location>
</feature>
<protein>
    <recommendedName>
        <fullName evidence="2">Nitrile hydratase alpha/Thiocyanate hydrolase gamma domain-containing protein</fullName>
    </recommendedName>
</protein>
<dbReference type="InterPro" id="IPR036648">
    <property type="entry name" value="CN_Hdrase_a/SCN_Hdrase_g_sf"/>
</dbReference>
<gene>
    <name evidence="3" type="ordered locus">PTH_2328</name>
</gene>
<reference evidence="4" key="1">
    <citation type="journal article" date="2008" name="Genome Res.">
        <title>The genome of Pelotomaculum thermopropionicum reveals niche-associated evolution in anaerobic microbiota.</title>
        <authorList>
            <person name="Kosaka T."/>
            <person name="Kato S."/>
            <person name="Shimoyama T."/>
            <person name="Ishii S."/>
            <person name="Abe T."/>
            <person name="Watanabe K."/>
        </authorList>
    </citation>
    <scope>NUCLEOTIDE SEQUENCE [LARGE SCALE GENOMIC DNA]</scope>
    <source>
        <strain evidence="4">DSM 13744 / JCM 10971 / SI</strain>
    </source>
</reference>
<dbReference type="HOGENOM" id="CLU_128602_1_1_9"/>
<dbReference type="InterPro" id="IPR004232">
    <property type="entry name" value="CN_Hdrtase_a/SCN_Hdrlase_g"/>
</dbReference>
<keyword evidence="1" id="KW-0479">Metal-binding</keyword>
<evidence type="ECO:0000313" key="4">
    <source>
        <dbReference type="Proteomes" id="UP000006556"/>
    </source>
</evidence>
<dbReference type="InterPro" id="IPR022513">
    <property type="entry name" value="TOMM_pelo"/>
</dbReference>
<dbReference type="Gene3D" id="3.90.330.10">
    <property type="entry name" value="Nitrile hydratase alpha /Thiocyanate hydrolase gamma"/>
    <property type="match status" value="1"/>
</dbReference>
<dbReference type="SUPFAM" id="SSF56209">
    <property type="entry name" value="Nitrile hydratase alpha chain"/>
    <property type="match status" value="1"/>
</dbReference>
<evidence type="ECO:0000259" key="2">
    <source>
        <dbReference type="Pfam" id="PF02979"/>
    </source>
</evidence>
<dbReference type="NCBIfam" id="TIGR03793">
    <property type="entry name" value="leader_NHLP"/>
    <property type="match status" value="1"/>
</dbReference>
<proteinExistence type="predicted"/>
<organism evidence="3 4">
    <name type="scientific">Pelotomaculum thermopropionicum (strain DSM 13744 / JCM 10971 / SI)</name>
    <dbReference type="NCBI Taxonomy" id="370438"/>
    <lineage>
        <taxon>Bacteria</taxon>
        <taxon>Bacillati</taxon>
        <taxon>Bacillota</taxon>
        <taxon>Clostridia</taxon>
        <taxon>Eubacteriales</taxon>
        <taxon>Desulfotomaculaceae</taxon>
        <taxon>Pelotomaculum</taxon>
    </lineage>
</organism>
<dbReference type="AlphaFoldDB" id="A5CZT9"/>
<name>A5CZT9_PELTS</name>
<sequence length="109" mass="11976">MSENKKTSMTRKEFEGRIMKKVQTDGEFKKALTANPREALGRMGVQVPAEIEVKVVEESPEVLYLVLPADPGELTGEQMDRVAGGGRGYFRSCEGYGPWGCPIVACACY</sequence>
<dbReference type="GO" id="GO:0003824">
    <property type="term" value="F:catalytic activity"/>
    <property type="evidence" value="ECO:0007669"/>
    <property type="project" value="InterPro"/>
</dbReference>
<keyword evidence="4" id="KW-1185">Reference proteome</keyword>
<dbReference type="eggNOG" id="ENOG50339Q3">
    <property type="taxonomic scope" value="Bacteria"/>
</dbReference>
<evidence type="ECO:0000256" key="1">
    <source>
        <dbReference type="ARBA" id="ARBA00022723"/>
    </source>
</evidence>
<dbReference type="Pfam" id="PF02979">
    <property type="entry name" value="NHase_alpha"/>
    <property type="match status" value="1"/>
</dbReference>
<evidence type="ECO:0000313" key="3">
    <source>
        <dbReference type="EMBL" id="BAF60509.1"/>
    </source>
</evidence>
<dbReference type="GO" id="GO:0046914">
    <property type="term" value="F:transition metal ion binding"/>
    <property type="evidence" value="ECO:0007669"/>
    <property type="project" value="InterPro"/>
</dbReference>
<dbReference type="EMBL" id="AP009389">
    <property type="protein sequence ID" value="BAF60509.1"/>
    <property type="molecule type" value="Genomic_DNA"/>
</dbReference>
<dbReference type="KEGG" id="pth:PTH_2328"/>
<dbReference type="Proteomes" id="UP000006556">
    <property type="component" value="Chromosome"/>
</dbReference>
<accession>A5CZT9</accession>